<dbReference type="PANTHER" id="PTHR35983">
    <property type="entry name" value="UPF0166 PROTEIN TM_0021"/>
    <property type="match status" value="1"/>
</dbReference>
<accession>A0A809S9M6</accession>
<dbReference type="PANTHER" id="PTHR35983:SF1">
    <property type="entry name" value="UPF0166 PROTEIN TM_0021"/>
    <property type="match status" value="1"/>
</dbReference>
<dbReference type="SUPFAM" id="SSF54913">
    <property type="entry name" value="GlnB-like"/>
    <property type="match status" value="1"/>
</dbReference>
<name>A0A809S9M6_9BACT</name>
<gene>
    <name evidence="2" type="ORF">NPRO_13360</name>
</gene>
<dbReference type="Pfam" id="PF02641">
    <property type="entry name" value="DUF190"/>
    <property type="match status" value="1"/>
</dbReference>
<dbReference type="EMBL" id="AP021858">
    <property type="protein sequence ID" value="BBO23741.1"/>
    <property type="molecule type" value="Genomic_DNA"/>
</dbReference>
<dbReference type="AlphaFoldDB" id="A0A809S9M6"/>
<comment type="similarity">
    <text evidence="1">Belongs to the UPF0166 family.</text>
</comment>
<evidence type="ECO:0000313" key="3">
    <source>
        <dbReference type="Proteomes" id="UP000662873"/>
    </source>
</evidence>
<dbReference type="Proteomes" id="UP000662873">
    <property type="component" value="Chromosome"/>
</dbReference>
<reference evidence="2" key="1">
    <citation type="journal article" name="DNA Res.">
        <title>The physiological potential of anammox bacteria as revealed by their core genome structure.</title>
        <authorList>
            <person name="Okubo T."/>
            <person name="Toyoda A."/>
            <person name="Fukuhara K."/>
            <person name="Uchiyama I."/>
            <person name="Harigaya Y."/>
            <person name="Kuroiwa M."/>
            <person name="Suzuki T."/>
            <person name="Murakami Y."/>
            <person name="Suwa Y."/>
            <person name="Takami H."/>
        </authorList>
    </citation>
    <scope>NUCLEOTIDE SEQUENCE</scope>
    <source>
        <strain evidence="2">317325-2</strain>
    </source>
</reference>
<dbReference type="InterPro" id="IPR011322">
    <property type="entry name" value="N-reg_PII-like_a/b"/>
</dbReference>
<dbReference type="Gene3D" id="3.30.70.120">
    <property type="match status" value="1"/>
</dbReference>
<dbReference type="InterPro" id="IPR003793">
    <property type="entry name" value="UPF0166"/>
</dbReference>
<dbReference type="InterPro" id="IPR015867">
    <property type="entry name" value="N-reg_PII/ATP_PRibTrfase_C"/>
</dbReference>
<dbReference type="KEGG" id="npy:NPRO_13360"/>
<evidence type="ECO:0008006" key="4">
    <source>
        <dbReference type="Google" id="ProtNLM"/>
    </source>
</evidence>
<proteinExistence type="inferred from homology"/>
<sequence length="113" mass="12508">MIIEGPGKAVRVFVGEADHHHGEPLYAAIVKRAREAGLAGATVVRGSMGFGANSRIHTASILRLSEDLPVIIEIVDIPERIEEFLPVLHEMVDEGLVMTWDVQIERYVHSNQE</sequence>
<evidence type="ECO:0000313" key="2">
    <source>
        <dbReference type="EMBL" id="BBO23741.1"/>
    </source>
</evidence>
<protein>
    <recommendedName>
        <fullName evidence="4">DUF190 domain-containing protein</fullName>
    </recommendedName>
</protein>
<organism evidence="2 3">
    <name type="scientific">Candidatus Nitrosymbiomonas proteolyticus</name>
    <dbReference type="NCBI Taxonomy" id="2608984"/>
    <lineage>
        <taxon>Bacteria</taxon>
        <taxon>Bacillati</taxon>
        <taxon>Armatimonadota</taxon>
        <taxon>Armatimonadota incertae sedis</taxon>
        <taxon>Candidatus Nitrosymbiomonas</taxon>
    </lineage>
</organism>
<evidence type="ECO:0000256" key="1">
    <source>
        <dbReference type="ARBA" id="ARBA00010554"/>
    </source>
</evidence>